<keyword evidence="4" id="KW-1003">Cell membrane</keyword>
<dbReference type="SMART" id="SM00388">
    <property type="entry name" value="HisKA"/>
    <property type="match status" value="1"/>
</dbReference>
<evidence type="ECO:0000256" key="4">
    <source>
        <dbReference type="ARBA" id="ARBA00022475"/>
    </source>
</evidence>
<evidence type="ECO:0000256" key="9">
    <source>
        <dbReference type="ARBA" id="ARBA00022741"/>
    </source>
</evidence>
<dbReference type="Gene3D" id="3.30.565.10">
    <property type="entry name" value="Histidine kinase-like ATPase, C-terminal domain"/>
    <property type="match status" value="1"/>
</dbReference>
<dbReference type="CDD" id="cd00082">
    <property type="entry name" value="HisKA"/>
    <property type="match status" value="1"/>
</dbReference>
<name>A0A0N0XKB8_9NEIS</name>
<evidence type="ECO:0000256" key="5">
    <source>
        <dbReference type="ARBA" id="ARBA00022519"/>
    </source>
</evidence>
<feature type="domain" description="HAMP" evidence="17">
    <location>
        <begin position="215"/>
        <end position="267"/>
    </location>
</feature>
<comment type="caution">
    <text evidence="18">The sequence shown here is derived from an EMBL/GenBank/DDBJ whole genome shotgun (WGS) entry which is preliminary data.</text>
</comment>
<dbReference type="OrthoDB" id="9804645at2"/>
<evidence type="ECO:0000259" key="16">
    <source>
        <dbReference type="PROSITE" id="PS50109"/>
    </source>
</evidence>
<dbReference type="InterPro" id="IPR036097">
    <property type="entry name" value="HisK_dim/P_sf"/>
</dbReference>
<keyword evidence="6" id="KW-0597">Phosphoprotein</keyword>
<evidence type="ECO:0000256" key="12">
    <source>
        <dbReference type="ARBA" id="ARBA00022989"/>
    </source>
</evidence>
<dbReference type="PROSITE" id="PS50109">
    <property type="entry name" value="HIS_KIN"/>
    <property type="match status" value="1"/>
</dbReference>
<dbReference type="InterPro" id="IPR003661">
    <property type="entry name" value="HisK_dim/P_dom"/>
</dbReference>
<evidence type="ECO:0000256" key="10">
    <source>
        <dbReference type="ARBA" id="ARBA00022777"/>
    </source>
</evidence>
<dbReference type="Pfam" id="PF00672">
    <property type="entry name" value="HAMP"/>
    <property type="match status" value="1"/>
</dbReference>
<keyword evidence="9" id="KW-0547">Nucleotide-binding</keyword>
<keyword evidence="8" id="KW-0812">Transmembrane</keyword>
<dbReference type="InterPro" id="IPR036890">
    <property type="entry name" value="HATPase_C_sf"/>
</dbReference>
<dbReference type="EMBL" id="LAQT01000009">
    <property type="protein sequence ID" value="KPC52651.1"/>
    <property type="molecule type" value="Genomic_DNA"/>
</dbReference>
<evidence type="ECO:0000313" key="19">
    <source>
        <dbReference type="Proteomes" id="UP000037939"/>
    </source>
</evidence>
<dbReference type="CDD" id="cd00075">
    <property type="entry name" value="HATPase"/>
    <property type="match status" value="1"/>
</dbReference>
<keyword evidence="7 18" id="KW-0808">Transferase</keyword>
<evidence type="ECO:0000256" key="8">
    <source>
        <dbReference type="ARBA" id="ARBA00022692"/>
    </source>
</evidence>
<dbReference type="STRING" id="857265.WG78_12425"/>
<sequence>MTNRIFLLLAAGVVLSILLTLELARREEQQSMQQLRAQHDTERVAQFMHLLNGIPAEVRPKIVTSSGHVGLRATLGGDATVRGDDDRALMASLRARLPADVQVMHASAQERCVRFPRSSDDRPFGPRPEDGFGPQEGRPDPGPGGINTGNPGPQTEIPCMRVDLQLSDATPVHIAIGSAFGGPPPFGPFAAGRPFPVHLLVFFALIAALAWVAARMVISPLRRLSRAASELGADIERQPLREEGPWEIRRAIAAFNTMQAQIRVHIQQRVFMLAAIAHDLQTPLTRIRLRLEKVENPELRAQLLNDLAAMQQLVREGLDFARSTTADHMQNLDLDSLLETVCIDAADAGQDVTLRNRSGVAIRANPASLQRCMTNLIDNAIKYGDVAIVSTERRGRLVDIRIEDHGPGLPDDYLDKVFEPFYRMESSRSRETGGVGLGLAIARNIVQRHGGNIRLENTGHGMVAIVQLPLAAA</sequence>
<dbReference type="AlphaFoldDB" id="A0A0N0XKB8"/>
<dbReference type="Pfam" id="PF02518">
    <property type="entry name" value="HATPase_c"/>
    <property type="match status" value="1"/>
</dbReference>
<dbReference type="SUPFAM" id="SSF55874">
    <property type="entry name" value="ATPase domain of HSP90 chaperone/DNA topoisomerase II/histidine kinase"/>
    <property type="match status" value="1"/>
</dbReference>
<reference evidence="18 19" key="1">
    <citation type="submission" date="2015-07" db="EMBL/GenBank/DDBJ databases">
        <title>Draft genome sequence of the Amantichitinum ursilacus IGB-41, a new chitin-degrading bacterium.</title>
        <authorList>
            <person name="Kirstahler P."/>
            <person name="Guenther M."/>
            <person name="Grumaz C."/>
            <person name="Rupp S."/>
            <person name="Zibek S."/>
            <person name="Sohn K."/>
        </authorList>
    </citation>
    <scope>NUCLEOTIDE SEQUENCE [LARGE SCALE GENOMIC DNA]</scope>
    <source>
        <strain evidence="18 19">IGB-41</strain>
    </source>
</reference>
<evidence type="ECO:0000256" key="6">
    <source>
        <dbReference type="ARBA" id="ARBA00022553"/>
    </source>
</evidence>
<dbReference type="SUPFAM" id="SSF47384">
    <property type="entry name" value="Homodimeric domain of signal transducing histidine kinase"/>
    <property type="match status" value="1"/>
</dbReference>
<dbReference type="PANTHER" id="PTHR44936:SF5">
    <property type="entry name" value="SENSOR HISTIDINE KINASE ENVZ"/>
    <property type="match status" value="1"/>
</dbReference>
<keyword evidence="13" id="KW-0902">Two-component regulatory system</keyword>
<keyword evidence="5" id="KW-0997">Cell inner membrane</keyword>
<dbReference type="SMART" id="SM00387">
    <property type="entry name" value="HATPase_c"/>
    <property type="match status" value="1"/>
</dbReference>
<dbReference type="InterPro" id="IPR005467">
    <property type="entry name" value="His_kinase_dom"/>
</dbReference>
<evidence type="ECO:0000256" key="3">
    <source>
        <dbReference type="ARBA" id="ARBA00012438"/>
    </source>
</evidence>
<dbReference type="PROSITE" id="PS50885">
    <property type="entry name" value="HAMP"/>
    <property type="match status" value="1"/>
</dbReference>
<dbReference type="Proteomes" id="UP000037939">
    <property type="component" value="Unassembled WGS sequence"/>
</dbReference>
<keyword evidence="12" id="KW-1133">Transmembrane helix</keyword>
<feature type="region of interest" description="Disordered" evidence="15">
    <location>
        <begin position="114"/>
        <end position="157"/>
    </location>
</feature>
<dbReference type="EC" id="2.7.13.3" evidence="3"/>
<evidence type="ECO:0000256" key="11">
    <source>
        <dbReference type="ARBA" id="ARBA00022840"/>
    </source>
</evidence>
<accession>A0A0N0XKB8</accession>
<comment type="subcellular location">
    <subcellularLocation>
        <location evidence="2">Cell inner membrane</location>
        <topology evidence="2">Multi-pass membrane protein</topology>
    </subcellularLocation>
</comment>
<evidence type="ECO:0000256" key="1">
    <source>
        <dbReference type="ARBA" id="ARBA00000085"/>
    </source>
</evidence>
<evidence type="ECO:0000256" key="15">
    <source>
        <dbReference type="SAM" id="MobiDB-lite"/>
    </source>
</evidence>
<gene>
    <name evidence="18" type="primary">envZ_2</name>
    <name evidence="18" type="ORF">WG78_12425</name>
</gene>
<protein>
    <recommendedName>
        <fullName evidence="3">histidine kinase</fullName>
        <ecNumber evidence="3">2.7.13.3</ecNumber>
    </recommendedName>
</protein>
<evidence type="ECO:0000256" key="14">
    <source>
        <dbReference type="ARBA" id="ARBA00023136"/>
    </source>
</evidence>
<keyword evidence="10" id="KW-0418">Kinase</keyword>
<feature type="domain" description="Histidine kinase" evidence="16">
    <location>
        <begin position="275"/>
        <end position="472"/>
    </location>
</feature>
<evidence type="ECO:0000256" key="13">
    <source>
        <dbReference type="ARBA" id="ARBA00023012"/>
    </source>
</evidence>
<organism evidence="18 19">
    <name type="scientific">Amantichitinum ursilacus</name>
    <dbReference type="NCBI Taxonomy" id="857265"/>
    <lineage>
        <taxon>Bacteria</taxon>
        <taxon>Pseudomonadati</taxon>
        <taxon>Pseudomonadota</taxon>
        <taxon>Betaproteobacteria</taxon>
        <taxon>Neisseriales</taxon>
        <taxon>Chitinibacteraceae</taxon>
        <taxon>Amantichitinum</taxon>
    </lineage>
</organism>
<dbReference type="InterPro" id="IPR050980">
    <property type="entry name" value="2C_sensor_his_kinase"/>
</dbReference>
<evidence type="ECO:0000313" key="18">
    <source>
        <dbReference type="EMBL" id="KPC52651.1"/>
    </source>
</evidence>
<evidence type="ECO:0000256" key="2">
    <source>
        <dbReference type="ARBA" id="ARBA00004429"/>
    </source>
</evidence>
<feature type="compositionally biased region" description="Basic and acidic residues" evidence="15">
    <location>
        <begin position="114"/>
        <end position="130"/>
    </location>
</feature>
<proteinExistence type="predicted"/>
<dbReference type="InterPro" id="IPR004358">
    <property type="entry name" value="Sig_transdc_His_kin-like_C"/>
</dbReference>
<dbReference type="GO" id="GO:0005886">
    <property type="term" value="C:plasma membrane"/>
    <property type="evidence" value="ECO:0007669"/>
    <property type="project" value="UniProtKB-SubCell"/>
</dbReference>
<keyword evidence="19" id="KW-1185">Reference proteome</keyword>
<dbReference type="PANTHER" id="PTHR44936">
    <property type="entry name" value="SENSOR PROTEIN CREC"/>
    <property type="match status" value="1"/>
</dbReference>
<keyword evidence="11" id="KW-0067">ATP-binding</keyword>
<comment type="catalytic activity">
    <reaction evidence="1">
        <text>ATP + protein L-histidine = ADP + protein N-phospho-L-histidine.</text>
        <dbReference type="EC" id="2.7.13.3"/>
    </reaction>
</comment>
<dbReference type="InterPro" id="IPR003594">
    <property type="entry name" value="HATPase_dom"/>
</dbReference>
<dbReference type="Pfam" id="PF00512">
    <property type="entry name" value="HisKA"/>
    <property type="match status" value="1"/>
</dbReference>
<dbReference type="PRINTS" id="PR00344">
    <property type="entry name" value="BCTRLSENSOR"/>
</dbReference>
<dbReference type="Gene3D" id="1.10.287.130">
    <property type="match status" value="1"/>
</dbReference>
<dbReference type="GO" id="GO:0005524">
    <property type="term" value="F:ATP binding"/>
    <property type="evidence" value="ECO:0007669"/>
    <property type="project" value="UniProtKB-KW"/>
</dbReference>
<dbReference type="InterPro" id="IPR003660">
    <property type="entry name" value="HAMP_dom"/>
</dbReference>
<evidence type="ECO:0000256" key="7">
    <source>
        <dbReference type="ARBA" id="ARBA00022679"/>
    </source>
</evidence>
<dbReference type="SMART" id="SM00304">
    <property type="entry name" value="HAMP"/>
    <property type="match status" value="1"/>
</dbReference>
<evidence type="ECO:0000259" key="17">
    <source>
        <dbReference type="PROSITE" id="PS50885"/>
    </source>
</evidence>
<dbReference type="GO" id="GO:0000155">
    <property type="term" value="F:phosphorelay sensor kinase activity"/>
    <property type="evidence" value="ECO:0007669"/>
    <property type="project" value="InterPro"/>
</dbReference>
<keyword evidence="14" id="KW-0472">Membrane</keyword>